<dbReference type="Pfam" id="PF06452">
    <property type="entry name" value="CBM9_1"/>
    <property type="match status" value="1"/>
</dbReference>
<dbReference type="SUPFAM" id="SSF49344">
    <property type="entry name" value="CBD9-like"/>
    <property type="match status" value="1"/>
</dbReference>
<dbReference type="Proteomes" id="UP000249061">
    <property type="component" value="Unassembled WGS sequence"/>
</dbReference>
<dbReference type="GO" id="GO:0030246">
    <property type="term" value="F:carbohydrate binding"/>
    <property type="evidence" value="ECO:0007669"/>
    <property type="project" value="InterPro"/>
</dbReference>
<protein>
    <submittedName>
        <fullName evidence="3">Uncharacterized protein</fullName>
    </submittedName>
</protein>
<name>A0A2W5T0W1_9BACT</name>
<gene>
    <name evidence="3" type="ORF">DI536_22575</name>
</gene>
<feature type="domain" description="DUF5916" evidence="2">
    <location>
        <begin position="238"/>
        <end position="337"/>
    </location>
</feature>
<accession>A0A2W5T0W1</accession>
<dbReference type="AlphaFoldDB" id="A0A2W5T0W1"/>
<organism evidence="3 4">
    <name type="scientific">Archangium gephyra</name>
    <dbReference type="NCBI Taxonomy" id="48"/>
    <lineage>
        <taxon>Bacteria</taxon>
        <taxon>Pseudomonadati</taxon>
        <taxon>Myxococcota</taxon>
        <taxon>Myxococcia</taxon>
        <taxon>Myxococcales</taxon>
        <taxon>Cystobacterineae</taxon>
        <taxon>Archangiaceae</taxon>
        <taxon>Archangium</taxon>
    </lineage>
</organism>
<evidence type="ECO:0000259" key="2">
    <source>
        <dbReference type="Pfam" id="PF19313"/>
    </source>
</evidence>
<dbReference type="EMBL" id="QFQP01000021">
    <property type="protein sequence ID" value="PZR09369.1"/>
    <property type="molecule type" value="Genomic_DNA"/>
</dbReference>
<sequence>MLLLTVIASMASAQVPAFFDPPATEARRQLYTVRVKKPPTIDGALDDDAWLDSVPSGDFVQYEPRQGEKATHRSTVRVVFDDDALYVAAELEQPGGWTAFNQRDMRRDFPNHESDSFTVIFDTLGDGRNAFSFSVNPWGAQRDEQVVDDTLFEPNWDTVWRVATKRDENGWTVEYAIPWKSLRHGGPGVRWGVQFARRERGRNEDTVWSPIPRTVTPWRMAYSGLTVGLEAAKPSLLSLQLRPYLIGRMDVTGDGAPVFGGSGGGEVTWNPTDNTVLDLTGNTDFAETDVDRRVVNLSRFSVFFPERRQFFLESAGVFAAGAQGLLMPFFSRRIGLDDDGRAVTITAGGRFVYRSTERSIGGLVVHTLPTASANSSLFGVARYSQNLGEQSRLGGMVVARHDFDGVGGEGNTNVVPTIDGLYRVGAFTLQATLMGSTTSTRSVGTTFGGAGTLEAKVQGNWGSIAVNALGVSPGFEARSGFVGRTDILGVGAEAELDYRPQWLPSFIRSIGPFVDSLVLWAASTQQFQEATTYFSPLWVLFSGGDEAWLFAESSQQVLTETFEPVNNVSFAPGSYSYERFGAAFLTQASRKASLQGEVAGGEYYTASTVHAMARASVQPLPYVSVAGQYTYNHFWGPGVVGAFAQTHLLLVEGRLALSPKLQLIGSYQRDTDGNASILNARLAWEFLPLSFVYVVLTDTRNAYVAPNTPPSEFRVVAKVTYTWRP</sequence>
<dbReference type="InterPro" id="IPR045670">
    <property type="entry name" value="DUF5916"/>
</dbReference>
<proteinExistence type="predicted"/>
<dbReference type="Pfam" id="PF19313">
    <property type="entry name" value="DUF5916"/>
    <property type="match status" value="1"/>
</dbReference>
<evidence type="ECO:0000313" key="4">
    <source>
        <dbReference type="Proteomes" id="UP000249061"/>
    </source>
</evidence>
<dbReference type="GO" id="GO:0016052">
    <property type="term" value="P:carbohydrate catabolic process"/>
    <property type="evidence" value="ECO:0007669"/>
    <property type="project" value="InterPro"/>
</dbReference>
<comment type="caution">
    <text evidence="3">The sequence shown here is derived from an EMBL/GenBank/DDBJ whole genome shotgun (WGS) entry which is preliminary data.</text>
</comment>
<dbReference type="InterPro" id="IPR010502">
    <property type="entry name" value="Carb-bd_dom_fam9"/>
</dbReference>
<reference evidence="3 4" key="1">
    <citation type="submission" date="2017-08" db="EMBL/GenBank/DDBJ databases">
        <title>Infants hospitalized years apart are colonized by the same room-sourced microbial strains.</title>
        <authorList>
            <person name="Brooks B."/>
            <person name="Olm M.R."/>
            <person name="Firek B.A."/>
            <person name="Baker R."/>
            <person name="Thomas B.C."/>
            <person name="Morowitz M.J."/>
            <person name="Banfield J.F."/>
        </authorList>
    </citation>
    <scope>NUCLEOTIDE SEQUENCE [LARGE SCALE GENOMIC DNA]</scope>
    <source>
        <strain evidence="3">S2_003_000_R2_14</strain>
    </source>
</reference>
<evidence type="ECO:0000313" key="3">
    <source>
        <dbReference type="EMBL" id="PZR09369.1"/>
    </source>
</evidence>
<evidence type="ECO:0000259" key="1">
    <source>
        <dbReference type="Pfam" id="PF06452"/>
    </source>
</evidence>
<feature type="domain" description="Carbohydrate-binding" evidence="1">
    <location>
        <begin position="41"/>
        <end position="198"/>
    </location>
</feature>
<dbReference type="GO" id="GO:0004553">
    <property type="term" value="F:hydrolase activity, hydrolyzing O-glycosyl compounds"/>
    <property type="evidence" value="ECO:0007669"/>
    <property type="project" value="InterPro"/>
</dbReference>
<dbReference type="Gene3D" id="2.60.40.1190">
    <property type="match status" value="1"/>
</dbReference>
<dbReference type="CDD" id="cd09618">
    <property type="entry name" value="CBM9_like_2"/>
    <property type="match status" value="1"/>
</dbReference>